<dbReference type="OrthoDB" id="7391267at2"/>
<reference evidence="3 4" key="1">
    <citation type="submission" date="2014-11" db="EMBL/GenBank/DDBJ databases">
        <title>Draft genome sequence of Kirrobacter mercurialis.</title>
        <authorList>
            <person name="Coil D.A."/>
            <person name="Eisen J.A."/>
        </authorList>
    </citation>
    <scope>NUCLEOTIDE SEQUENCE [LARGE SCALE GENOMIC DNA]</scope>
    <source>
        <strain evidence="3 4">Coronado</strain>
    </source>
</reference>
<evidence type="ECO:0008006" key="5">
    <source>
        <dbReference type="Google" id="ProtNLM"/>
    </source>
</evidence>
<evidence type="ECO:0000256" key="2">
    <source>
        <dbReference type="SAM" id="Phobius"/>
    </source>
</evidence>
<accession>A0A0B2BSA3</accession>
<proteinExistence type="predicted"/>
<keyword evidence="2" id="KW-0472">Membrane</keyword>
<evidence type="ECO:0000313" key="3">
    <source>
        <dbReference type="EMBL" id="KHL24264.1"/>
    </source>
</evidence>
<keyword evidence="2" id="KW-0812">Transmembrane</keyword>
<protein>
    <recommendedName>
        <fullName evidence="5">Conjugal transfer protein TrbI</fullName>
    </recommendedName>
</protein>
<evidence type="ECO:0000256" key="1">
    <source>
        <dbReference type="SAM" id="MobiDB-lite"/>
    </source>
</evidence>
<keyword evidence="2" id="KW-1133">Transmembrane helix</keyword>
<keyword evidence="4" id="KW-1185">Reference proteome</keyword>
<dbReference type="RefSeq" id="WP_039097842.1">
    <property type="nucleotide sequence ID" value="NZ_JTDN01000003.1"/>
</dbReference>
<dbReference type="Pfam" id="PF09677">
    <property type="entry name" value="TrbI_Ftype"/>
    <property type="match status" value="1"/>
</dbReference>
<feature type="transmembrane region" description="Helical" evidence="2">
    <location>
        <begin position="50"/>
        <end position="67"/>
    </location>
</feature>
<dbReference type="STRING" id="1572751.PK98_14940"/>
<dbReference type="Proteomes" id="UP000030988">
    <property type="component" value="Unassembled WGS sequence"/>
</dbReference>
<comment type="caution">
    <text evidence="3">The sequence shown here is derived from an EMBL/GenBank/DDBJ whole genome shotgun (WGS) entry which is preliminary data.</text>
</comment>
<sequence>MADLHDADGEASTPVTTTAAPHKSASPATTGRRKAPARSMTFAGFDRQQLILLVAAIALLAWGAWVTKTLTRPAANHDFVQLELQGIIGDYLQAQARSGNDERTAAQQTAVFMAKLDEIVGSYAADGKVVLVHQAIIGGELPDITEAVKAEAYAAAPLPAAPGPGGVAGEMRAYMQGSGPVSGTAALPGTGGSNGAGL</sequence>
<dbReference type="InterPro" id="IPR014115">
    <property type="entry name" value="TrbI_Ftype"/>
</dbReference>
<dbReference type="AlphaFoldDB" id="A0A0B2BSA3"/>
<organism evidence="3 4">
    <name type="scientific">Croceibacterium mercuriale</name>
    <dbReference type="NCBI Taxonomy" id="1572751"/>
    <lineage>
        <taxon>Bacteria</taxon>
        <taxon>Pseudomonadati</taxon>
        <taxon>Pseudomonadota</taxon>
        <taxon>Alphaproteobacteria</taxon>
        <taxon>Sphingomonadales</taxon>
        <taxon>Erythrobacteraceae</taxon>
        <taxon>Croceibacterium</taxon>
    </lineage>
</organism>
<evidence type="ECO:0000313" key="4">
    <source>
        <dbReference type="Proteomes" id="UP000030988"/>
    </source>
</evidence>
<name>A0A0B2BSA3_9SPHN</name>
<feature type="region of interest" description="Disordered" evidence="1">
    <location>
        <begin position="1"/>
        <end position="37"/>
    </location>
</feature>
<gene>
    <name evidence="3" type="ORF">PK98_14940</name>
</gene>
<dbReference type="EMBL" id="JTDN01000003">
    <property type="protein sequence ID" value="KHL24264.1"/>
    <property type="molecule type" value="Genomic_DNA"/>
</dbReference>